<evidence type="ECO:0000313" key="1">
    <source>
        <dbReference type="EMBL" id="AJB41622.1"/>
    </source>
</evidence>
<proteinExistence type="predicted"/>
<dbReference type="AlphaFoldDB" id="A0A3G1A4S5"/>
<dbReference type="KEGG" id="tcb:TCARB_0564"/>
<dbReference type="SUPFAM" id="SSF160148">
    <property type="entry name" value="CPE0013-like"/>
    <property type="match status" value="1"/>
</dbReference>
<accession>A0A3G1A4S5</accession>
<organism evidence="1 2">
    <name type="scientific">Thermofilum adornatum 1505</name>
    <dbReference type="NCBI Taxonomy" id="697581"/>
    <lineage>
        <taxon>Archaea</taxon>
        <taxon>Thermoproteota</taxon>
        <taxon>Thermoprotei</taxon>
        <taxon>Thermofilales</taxon>
        <taxon>Thermofilaceae</taxon>
        <taxon>Thermofilum</taxon>
    </lineage>
</organism>
<dbReference type="Gene3D" id="3.10.530.10">
    <property type="entry name" value="CPE0013-like"/>
    <property type="match status" value="1"/>
</dbReference>
<dbReference type="PANTHER" id="PTHR39450:SF1">
    <property type="entry name" value="DUF1667 DOMAIN-CONTAINING PROTEIN"/>
    <property type="match status" value="1"/>
</dbReference>
<evidence type="ECO:0000313" key="2">
    <source>
        <dbReference type="Proteomes" id="UP000266720"/>
    </source>
</evidence>
<dbReference type="PANTHER" id="PTHR39450">
    <property type="entry name" value="MOLYBDOPTERIN OXIDOREDUCTASE, 4FE-4S CLUSTER-BINDING SUBUNIT"/>
    <property type="match status" value="1"/>
</dbReference>
<reference evidence="2" key="1">
    <citation type="book" date="2010" name="EXTREMOPHILES" publisher="0:0-0">
        <title>Complete genome sequences of ten hyperthermophilic archaea reveal their metabolic capabilities and possible ecological roles.</title>
        <editorList>
            <person name="?"/>
        </editorList>
        <authorList>
            <person name="Ravin N.V."/>
            <person name="Mardanov A.V."/>
            <person name="Bonch-Osmolovskaya E.A."/>
            <person name="Skryabin K.G."/>
        </authorList>
    </citation>
    <scope>NUCLEOTIDE SEQUENCE [LARGE SCALE GENOMIC DNA]</scope>
    <source>
        <strain evidence="2">1505</strain>
    </source>
</reference>
<sequence length="107" mass="11810">MISVLIEEDTIKSIEGYGCRLGLEYAKEEVTNPKRTVCSTVRIIGGRYPRLPVRTSEPVPKEKIKEVINQLKGLTVKAPVRRGDVILRNVAGTGADIIAEMDVEETS</sequence>
<dbReference type="Pfam" id="PF07892">
    <property type="entry name" value="DUF1667"/>
    <property type="match status" value="1"/>
</dbReference>
<name>A0A3G1A4S5_9CREN</name>
<dbReference type="EMBL" id="CP007493">
    <property type="protein sequence ID" value="AJB41622.1"/>
    <property type="molecule type" value="Genomic_DNA"/>
</dbReference>
<dbReference type="InterPro" id="IPR036593">
    <property type="entry name" value="CPE0013-like_sf"/>
</dbReference>
<dbReference type="STRING" id="697581.TCARB_0564"/>
<dbReference type="InterPro" id="IPR012460">
    <property type="entry name" value="DUF1667"/>
</dbReference>
<protein>
    <recommendedName>
        <fullName evidence="3">DUF1667 domain-containing protein</fullName>
    </recommendedName>
</protein>
<dbReference type="Proteomes" id="UP000266720">
    <property type="component" value="Chromosome"/>
</dbReference>
<gene>
    <name evidence="1" type="ORF">TCARB_0564</name>
</gene>
<evidence type="ECO:0008006" key="3">
    <source>
        <dbReference type="Google" id="ProtNLM"/>
    </source>
</evidence>